<evidence type="ECO:0000256" key="1">
    <source>
        <dbReference type="SAM" id="MobiDB-lite"/>
    </source>
</evidence>
<dbReference type="RefSeq" id="WP_021053307.1">
    <property type="nucleotide sequence ID" value="NZ_KE356561.1"/>
</dbReference>
<dbReference type="Proteomes" id="UP000030710">
    <property type="component" value="Unassembled WGS sequence"/>
</dbReference>
<organism evidence="2 3">
    <name type="scientific">Haloquadratum walsbyi J07HQW2</name>
    <dbReference type="NCBI Taxonomy" id="1238425"/>
    <lineage>
        <taxon>Archaea</taxon>
        <taxon>Methanobacteriati</taxon>
        <taxon>Methanobacteriota</taxon>
        <taxon>Stenosarchaea group</taxon>
        <taxon>Halobacteria</taxon>
        <taxon>Halobacteriales</taxon>
        <taxon>Haloferacaceae</taxon>
        <taxon>Haloquadratum</taxon>
    </lineage>
</organism>
<sequence>MKHIDRIRETDDISTISVHGGNSCCESKLLDKPEFLFRKQNVNWHFHAEELLPIDGMNPTFSIKYRDSSHDFWTRYLHAQANTELIERCHIDGAVRVYGNESSFIRRHAEQLKPGEKFNSETERMKLFRIDPDPQPLPSFDELIGLFLTQNPYLREFRESETDESADLQELRSSLLENSPGT</sequence>
<evidence type="ECO:0000313" key="3">
    <source>
        <dbReference type="Proteomes" id="UP000030710"/>
    </source>
</evidence>
<feature type="region of interest" description="Disordered" evidence="1">
    <location>
        <begin position="159"/>
        <end position="182"/>
    </location>
</feature>
<protein>
    <submittedName>
        <fullName evidence="2">Uncharacterized protein</fullName>
    </submittedName>
</protein>
<dbReference type="HOGENOM" id="CLU_1478882_0_0_2"/>
<accession>U1NB17</accession>
<name>U1NB17_9EURY</name>
<proteinExistence type="predicted"/>
<evidence type="ECO:0000313" key="2">
    <source>
        <dbReference type="EMBL" id="ERG93813.1"/>
    </source>
</evidence>
<dbReference type="AlphaFoldDB" id="U1NB17"/>
<reference evidence="2 3" key="1">
    <citation type="journal article" date="2013" name="PLoS ONE">
        <title>Assembly-driven community genomics of a hypersaline microbial ecosystem.</title>
        <authorList>
            <person name="Podell S."/>
            <person name="Ugalde J.A."/>
            <person name="Narasingarao P."/>
            <person name="Banfield J.F."/>
            <person name="Heidelberg K.B."/>
            <person name="Allen E.E."/>
        </authorList>
    </citation>
    <scope>NUCLEOTIDE SEQUENCE [LARGE SCALE GENOMIC DNA]</scope>
    <source>
        <strain evidence="3">J07HQW2</strain>
    </source>
</reference>
<dbReference type="EMBL" id="KE356561">
    <property type="protein sequence ID" value="ERG93813.1"/>
    <property type="molecule type" value="Genomic_DNA"/>
</dbReference>
<feature type="compositionally biased region" description="Polar residues" evidence="1">
    <location>
        <begin position="171"/>
        <end position="182"/>
    </location>
</feature>
<gene>
    <name evidence="2" type="ORF">J07HQW2_00247</name>
</gene>